<dbReference type="InterPro" id="IPR023299">
    <property type="entry name" value="ATPase_P-typ_cyto_dom_N"/>
</dbReference>
<dbReference type="InterPro" id="IPR018303">
    <property type="entry name" value="ATPase_P-typ_P_site"/>
</dbReference>
<dbReference type="InterPro" id="IPR050510">
    <property type="entry name" value="Cation_transp_ATPase_P-type"/>
</dbReference>
<dbReference type="Gene3D" id="2.70.150.10">
    <property type="entry name" value="Calcium-transporting ATPase, cytoplasmic transduction domain A"/>
    <property type="match status" value="1"/>
</dbReference>
<dbReference type="GO" id="GO:0005886">
    <property type="term" value="C:plasma membrane"/>
    <property type="evidence" value="ECO:0007669"/>
    <property type="project" value="UniProtKB-SubCell"/>
</dbReference>
<dbReference type="PRINTS" id="PR00121">
    <property type="entry name" value="NAKATPASE"/>
</dbReference>
<dbReference type="GO" id="GO:0005524">
    <property type="term" value="F:ATP binding"/>
    <property type="evidence" value="ECO:0007669"/>
    <property type="project" value="InterPro"/>
</dbReference>
<dbReference type="AlphaFoldDB" id="A0A0G1X594"/>
<evidence type="ECO:0000256" key="2">
    <source>
        <dbReference type="ARBA" id="ARBA00022475"/>
    </source>
</evidence>
<feature type="transmembrane region" description="Helical" evidence="6">
    <location>
        <begin position="26"/>
        <end position="47"/>
    </location>
</feature>
<dbReference type="PROSITE" id="PS00154">
    <property type="entry name" value="ATPASE_E1_E2"/>
    <property type="match status" value="1"/>
</dbReference>
<dbReference type="InterPro" id="IPR001757">
    <property type="entry name" value="P_typ_ATPase"/>
</dbReference>
<keyword evidence="4 6" id="KW-1133">Transmembrane helix</keyword>
<dbReference type="GO" id="GO:0016887">
    <property type="term" value="F:ATP hydrolysis activity"/>
    <property type="evidence" value="ECO:0007669"/>
    <property type="project" value="InterPro"/>
</dbReference>
<evidence type="ECO:0000313" key="8">
    <source>
        <dbReference type="Proteomes" id="UP000034913"/>
    </source>
</evidence>
<evidence type="ECO:0000313" key="7">
    <source>
        <dbReference type="EMBL" id="KKW26131.1"/>
    </source>
</evidence>
<reference evidence="7 8" key="1">
    <citation type="journal article" date="2015" name="Nature">
        <title>rRNA introns, odd ribosomes, and small enigmatic genomes across a large radiation of phyla.</title>
        <authorList>
            <person name="Brown C.T."/>
            <person name="Hug L.A."/>
            <person name="Thomas B.C."/>
            <person name="Sharon I."/>
            <person name="Castelle C.J."/>
            <person name="Singh A."/>
            <person name="Wilkins M.J."/>
            <person name="Williams K.H."/>
            <person name="Banfield J.F."/>
        </authorList>
    </citation>
    <scope>NUCLEOTIDE SEQUENCE [LARGE SCALE GENOMIC DNA]</scope>
</reference>
<keyword evidence="3 6" id="KW-0812">Transmembrane</keyword>
<evidence type="ECO:0000256" key="1">
    <source>
        <dbReference type="ARBA" id="ARBA00004651"/>
    </source>
</evidence>
<dbReference type="PANTHER" id="PTHR43294">
    <property type="entry name" value="SODIUM/POTASSIUM-TRANSPORTING ATPASE SUBUNIT ALPHA"/>
    <property type="match status" value="1"/>
</dbReference>
<dbReference type="NCBIfam" id="TIGR01494">
    <property type="entry name" value="ATPase_P-type"/>
    <property type="match status" value="1"/>
</dbReference>
<dbReference type="InterPro" id="IPR036412">
    <property type="entry name" value="HAD-like_sf"/>
</dbReference>
<dbReference type="InterPro" id="IPR023214">
    <property type="entry name" value="HAD_sf"/>
</dbReference>
<keyword evidence="2" id="KW-1003">Cell membrane</keyword>
<dbReference type="InterPro" id="IPR023298">
    <property type="entry name" value="ATPase_P-typ_TM_dom_sf"/>
</dbReference>
<dbReference type="EMBL" id="LCRB01000017">
    <property type="protein sequence ID" value="KKW26131.1"/>
    <property type="molecule type" value="Genomic_DNA"/>
</dbReference>
<dbReference type="Proteomes" id="UP000034913">
    <property type="component" value="Unassembled WGS sequence"/>
</dbReference>
<dbReference type="PATRIC" id="fig|1620414.3.peg.750"/>
<keyword evidence="5 6" id="KW-0472">Membrane</keyword>
<evidence type="ECO:0000256" key="4">
    <source>
        <dbReference type="ARBA" id="ARBA00022989"/>
    </source>
</evidence>
<comment type="subcellular location">
    <subcellularLocation>
        <location evidence="1">Cell membrane</location>
        <topology evidence="1">Multi-pass membrane protein</topology>
    </subcellularLocation>
</comment>
<comment type="caution">
    <text evidence="7">The sequence shown here is derived from an EMBL/GenBank/DDBJ whole genome shotgun (WGS) entry which is preliminary data.</text>
</comment>
<sequence>MKTRFGRIASLLSEVKEEATPLQKDLTRLGGTIIVIGILAALAIFIIGELRGNPLVETLLAAISLAVAIVPEGLPAIVTITLGLGAQRMARKNAIIRRLSAIETFGSTDVICTDKTGTLTKNEMMVKKVFLDGRIFEEAALRQEKG</sequence>
<dbReference type="Gene3D" id="3.40.1110.10">
    <property type="entry name" value="Calcium-transporting ATPase, cytoplasmic domain N"/>
    <property type="match status" value="1"/>
</dbReference>
<evidence type="ECO:0000256" key="3">
    <source>
        <dbReference type="ARBA" id="ARBA00022692"/>
    </source>
</evidence>
<dbReference type="Gene3D" id="3.40.50.1000">
    <property type="entry name" value="HAD superfamily/HAD-like"/>
    <property type="match status" value="1"/>
</dbReference>
<organism evidence="7 8">
    <name type="scientific">candidate division Kazan bacterium GW2011_GWB1_52_7</name>
    <dbReference type="NCBI Taxonomy" id="1620414"/>
    <lineage>
        <taxon>Bacteria</taxon>
        <taxon>Bacteria division Kazan-3B-28</taxon>
    </lineage>
</organism>
<dbReference type="SUPFAM" id="SSF56784">
    <property type="entry name" value="HAD-like"/>
    <property type="match status" value="1"/>
</dbReference>
<gene>
    <name evidence="7" type="ORF">VF00_C0017G0007</name>
</gene>
<accession>A0A0G1X594</accession>
<proteinExistence type="predicted"/>
<dbReference type="PANTHER" id="PTHR43294:SF21">
    <property type="entry name" value="CATION TRANSPORTING ATPASE"/>
    <property type="match status" value="1"/>
</dbReference>
<name>A0A0G1X594_UNCK3</name>
<protein>
    <submittedName>
        <fullName evidence="7">ATPase, P-type (Transporting), HAD superfamily, subfamily IC</fullName>
    </submittedName>
</protein>
<evidence type="ECO:0000256" key="6">
    <source>
        <dbReference type="SAM" id="Phobius"/>
    </source>
</evidence>
<feature type="transmembrane region" description="Helical" evidence="6">
    <location>
        <begin position="59"/>
        <end position="84"/>
    </location>
</feature>
<dbReference type="SUPFAM" id="SSF81665">
    <property type="entry name" value="Calcium ATPase, transmembrane domain M"/>
    <property type="match status" value="1"/>
</dbReference>
<evidence type="ECO:0000256" key="5">
    <source>
        <dbReference type="ARBA" id="ARBA00023136"/>
    </source>
</evidence>
<dbReference type="Gene3D" id="1.20.1110.10">
    <property type="entry name" value="Calcium-transporting ATPase, transmembrane domain"/>
    <property type="match status" value="1"/>
</dbReference>